<dbReference type="EMBL" id="BBPA01000068">
    <property type="protein sequence ID" value="GAL95175.1"/>
    <property type="molecule type" value="Genomic_DNA"/>
</dbReference>
<feature type="coiled-coil region" evidence="1">
    <location>
        <begin position="74"/>
        <end position="101"/>
    </location>
</feature>
<keyword evidence="1" id="KW-0175">Coiled coil</keyword>
<dbReference type="AlphaFoldDB" id="A0A0A1VZJ2"/>
<feature type="chain" id="PRO_5001981684" evidence="3">
    <location>
        <begin position="31"/>
        <end position="110"/>
    </location>
</feature>
<feature type="signal peptide" evidence="3">
    <location>
        <begin position="1"/>
        <end position="30"/>
    </location>
</feature>
<comment type="caution">
    <text evidence="4">The sequence shown here is derived from an EMBL/GenBank/DDBJ whole genome shotgun (WGS) entry which is preliminary data.</text>
</comment>
<evidence type="ECO:0000313" key="4">
    <source>
        <dbReference type="EMBL" id="GAL95175.1"/>
    </source>
</evidence>
<protein>
    <submittedName>
        <fullName evidence="4">Uncharacterized protein</fullName>
    </submittedName>
</protein>
<dbReference type="Proteomes" id="UP000030321">
    <property type="component" value="Unassembled WGS sequence"/>
</dbReference>
<sequence>MNTQKMLLKSSLFLATILLVGADFNPQVLAQSLNPSQPDYQKNERSSDGRDGLGGFNPLDLIHNSNFRRSRDGAEFQEDTLNNINEAAEEFKRKQREQIENLQNPAPETK</sequence>
<feature type="compositionally biased region" description="Basic and acidic residues" evidence="2">
    <location>
        <begin position="41"/>
        <end position="51"/>
    </location>
</feature>
<dbReference type="RefSeq" id="WP_045361427.1">
    <property type="nucleotide sequence ID" value="NZ_BBPA01000068.1"/>
</dbReference>
<keyword evidence="3" id="KW-0732">Signal</keyword>
<organism evidence="4 5">
    <name type="scientific">Microcystis aeruginosa NIES-44</name>
    <dbReference type="NCBI Taxonomy" id="449439"/>
    <lineage>
        <taxon>Bacteria</taxon>
        <taxon>Bacillati</taxon>
        <taxon>Cyanobacteriota</taxon>
        <taxon>Cyanophyceae</taxon>
        <taxon>Oscillatoriophycideae</taxon>
        <taxon>Chroococcales</taxon>
        <taxon>Microcystaceae</taxon>
        <taxon>Microcystis</taxon>
    </lineage>
</organism>
<accession>A0A0A1VZJ2</accession>
<reference evidence="5" key="1">
    <citation type="journal article" date="2015" name="Genome">
        <title>Whole Genome Sequence of the Non-Microcystin-Producing Microcystis aeruginosa Strain NIES-44.</title>
        <authorList>
            <person name="Okano K."/>
            <person name="Miyata N."/>
            <person name="Ozaki Y."/>
        </authorList>
    </citation>
    <scope>NUCLEOTIDE SEQUENCE [LARGE SCALE GENOMIC DNA]</scope>
    <source>
        <strain evidence="5">NIES-44</strain>
    </source>
</reference>
<evidence type="ECO:0000256" key="1">
    <source>
        <dbReference type="SAM" id="Coils"/>
    </source>
</evidence>
<evidence type="ECO:0000256" key="2">
    <source>
        <dbReference type="SAM" id="MobiDB-lite"/>
    </source>
</evidence>
<evidence type="ECO:0000313" key="5">
    <source>
        <dbReference type="Proteomes" id="UP000030321"/>
    </source>
</evidence>
<name>A0A0A1VZJ2_MICAE</name>
<proteinExistence type="predicted"/>
<evidence type="ECO:0000256" key="3">
    <source>
        <dbReference type="SAM" id="SignalP"/>
    </source>
</evidence>
<gene>
    <name evidence="4" type="ORF">N44_04030</name>
</gene>
<feature type="region of interest" description="Disordered" evidence="2">
    <location>
        <begin position="32"/>
        <end position="64"/>
    </location>
</feature>